<dbReference type="GO" id="GO:0034475">
    <property type="term" value="P:U4 snRNA 3'-end processing"/>
    <property type="evidence" value="ECO:0007669"/>
    <property type="project" value="TreeGrafter"/>
</dbReference>
<dbReference type="GO" id="GO:0005730">
    <property type="term" value="C:nucleolus"/>
    <property type="evidence" value="ECO:0007669"/>
    <property type="project" value="TreeGrafter"/>
</dbReference>
<dbReference type="Gene3D" id="3.30.230.70">
    <property type="entry name" value="GHMP Kinase, N-terminal domain"/>
    <property type="match status" value="1"/>
</dbReference>
<dbReference type="EMBL" id="LXTC01000001">
    <property type="protein sequence ID" value="OBA23037.1"/>
    <property type="molecule type" value="Genomic_DNA"/>
</dbReference>
<dbReference type="AlphaFoldDB" id="A0A1A0HGN1"/>
<dbReference type="GO" id="GO:0000176">
    <property type="term" value="C:nuclear exosome (RNase complex)"/>
    <property type="evidence" value="ECO:0007669"/>
    <property type="project" value="UniProtKB-ARBA"/>
</dbReference>
<dbReference type="InterPro" id="IPR001247">
    <property type="entry name" value="ExoRNase_PH_dom1"/>
</dbReference>
<sequence length="272" mass="29433">MSTDRRRILGPADAVRPVAAPPVSAENTARHHPDEPVRKFFIKTGLSKNANGLAYLEIDDTIIEVGIFGPRPIKGLFVNRASFTVETKFLPHVTQPSEVLFNGSQAAANGRLLLTNIEQKLSTFVETAFLPAVLLEKYPKSTIDVFVNVLAFNANTSSMLNLAAWIINCTSLAMVDSGIEVRDMVTCGHVKTCSGLAEMDALIATDSDAEKGTECVASFMAMHNNDMVAVWVQGSDGDGVSESVMLQLLEGCQEMSTIVRKNLNGFLLDLAK</sequence>
<evidence type="ECO:0000256" key="4">
    <source>
        <dbReference type="ARBA" id="ARBA00022490"/>
    </source>
</evidence>
<keyword evidence="5" id="KW-0698">rRNA processing</keyword>
<evidence type="ECO:0000256" key="2">
    <source>
        <dbReference type="ARBA" id="ARBA00004496"/>
    </source>
</evidence>
<dbReference type="GeneID" id="30029825"/>
<dbReference type="GO" id="GO:0000467">
    <property type="term" value="P:exonucleolytic trimming to generate mature 3'-end of 5.8S rRNA from tricistronic rRNA transcript (SSU-rRNA, 5.8S rRNA, LSU-rRNA)"/>
    <property type="evidence" value="ECO:0007669"/>
    <property type="project" value="UniProtKB-ARBA"/>
</dbReference>
<dbReference type="OrthoDB" id="2504340at2759"/>
<dbReference type="PANTHER" id="PTHR11953">
    <property type="entry name" value="EXOSOME COMPLEX COMPONENT"/>
    <property type="match status" value="1"/>
</dbReference>
<evidence type="ECO:0000256" key="3">
    <source>
        <dbReference type="ARBA" id="ARBA00006678"/>
    </source>
</evidence>
<dbReference type="PANTHER" id="PTHR11953:SF2">
    <property type="entry name" value="EXOSOME COMPLEX COMPONENT MTR3"/>
    <property type="match status" value="1"/>
</dbReference>
<dbReference type="GO" id="GO:0016075">
    <property type="term" value="P:rRNA catabolic process"/>
    <property type="evidence" value="ECO:0007669"/>
    <property type="project" value="TreeGrafter"/>
</dbReference>
<evidence type="ECO:0000256" key="7">
    <source>
        <dbReference type="ARBA" id="ARBA00022884"/>
    </source>
</evidence>
<comment type="similarity">
    <text evidence="3">Belongs to the RNase PH family.</text>
</comment>
<keyword evidence="6" id="KW-0271">Exosome</keyword>
<dbReference type="GO" id="GO:0071051">
    <property type="term" value="P:poly(A)-dependent snoRNA 3'-end processing"/>
    <property type="evidence" value="ECO:0007669"/>
    <property type="project" value="TreeGrafter"/>
</dbReference>
<dbReference type="SUPFAM" id="SSF54211">
    <property type="entry name" value="Ribosomal protein S5 domain 2-like"/>
    <property type="match status" value="1"/>
</dbReference>
<dbReference type="Proteomes" id="UP000092555">
    <property type="component" value="Unassembled WGS sequence"/>
</dbReference>
<evidence type="ECO:0000256" key="6">
    <source>
        <dbReference type="ARBA" id="ARBA00022835"/>
    </source>
</evidence>
<dbReference type="GO" id="GO:0071038">
    <property type="term" value="P:TRAMP-dependent tRNA surveillance pathway"/>
    <property type="evidence" value="ECO:0007669"/>
    <property type="project" value="UniProtKB-ARBA"/>
</dbReference>
<dbReference type="GO" id="GO:0071028">
    <property type="term" value="P:nuclear mRNA surveillance"/>
    <property type="evidence" value="ECO:0007669"/>
    <property type="project" value="TreeGrafter"/>
</dbReference>
<evidence type="ECO:0000259" key="9">
    <source>
        <dbReference type="Pfam" id="PF01138"/>
    </source>
</evidence>
<keyword evidence="11" id="KW-1185">Reference proteome</keyword>
<comment type="caution">
    <text evidence="10">The sequence shown here is derived from an EMBL/GenBank/DDBJ whole genome shotgun (WGS) entry which is preliminary data.</text>
</comment>
<accession>A0A1A0HGN1</accession>
<dbReference type="InterPro" id="IPR027408">
    <property type="entry name" value="PNPase/RNase_PH_dom_sf"/>
</dbReference>
<feature type="domain" description="Exoribonuclease phosphorolytic" evidence="9">
    <location>
        <begin position="37"/>
        <end position="180"/>
    </location>
</feature>
<dbReference type="GO" id="GO:0000177">
    <property type="term" value="C:cytoplasmic exosome (RNase complex)"/>
    <property type="evidence" value="ECO:0007669"/>
    <property type="project" value="TreeGrafter"/>
</dbReference>
<dbReference type="Pfam" id="PF01138">
    <property type="entry name" value="RNase_PH"/>
    <property type="match status" value="1"/>
</dbReference>
<proteinExistence type="inferred from homology"/>
<dbReference type="RefSeq" id="XP_018713518.1">
    <property type="nucleotide sequence ID" value="XM_018856849.1"/>
</dbReference>
<keyword evidence="7" id="KW-0694">RNA-binding</keyword>
<keyword evidence="4" id="KW-0963">Cytoplasm</keyword>
<dbReference type="InterPro" id="IPR020568">
    <property type="entry name" value="Ribosomal_Su5_D2-typ_SF"/>
</dbReference>
<protein>
    <recommendedName>
        <fullName evidence="9">Exoribonuclease phosphorolytic domain-containing protein</fullName>
    </recommendedName>
</protein>
<evidence type="ECO:0000313" key="11">
    <source>
        <dbReference type="Proteomes" id="UP000092555"/>
    </source>
</evidence>
<reference evidence="10 11" key="1">
    <citation type="submission" date="2016-05" db="EMBL/GenBank/DDBJ databases">
        <title>Comparative genomics of biotechnologically important yeasts.</title>
        <authorList>
            <consortium name="DOE Joint Genome Institute"/>
            <person name="Riley R."/>
            <person name="Haridas S."/>
            <person name="Wolfe K.H."/>
            <person name="Lopes M.R."/>
            <person name="Hittinger C.T."/>
            <person name="Goker M."/>
            <person name="Salamov A."/>
            <person name="Wisecaver J."/>
            <person name="Long T.M."/>
            <person name="Aerts A.L."/>
            <person name="Barry K."/>
            <person name="Choi C."/>
            <person name="Clum A."/>
            <person name="Coughlan A.Y."/>
            <person name="Deshpande S."/>
            <person name="Douglass A.P."/>
            <person name="Hanson S.J."/>
            <person name="Klenk H.-P."/>
            <person name="LaButti K."/>
            <person name="Lapidus A."/>
            <person name="Lindquist E."/>
            <person name="Lipzen A."/>
            <person name="Meier-kolthoff J.P."/>
            <person name="Ohm R.A."/>
            <person name="Otillar R.P."/>
            <person name="Pangilinan J."/>
            <person name="Peng Y."/>
            <person name="Rokas A."/>
            <person name="Rosa C.A."/>
            <person name="Scheuner C."/>
            <person name="Sibirny A.A."/>
            <person name="Slot J.C."/>
            <person name="Stielow J.B."/>
            <person name="Sun H."/>
            <person name="Kurtzman C.P."/>
            <person name="Blackwell M."/>
            <person name="Grigoriev I.V."/>
            <person name="Jeffries T.W."/>
        </authorList>
    </citation>
    <scope>NUCLEOTIDE SEQUENCE [LARGE SCALE GENOMIC DNA]</scope>
    <source>
        <strain evidence="10 11">NRRL YB-4993</strain>
    </source>
</reference>
<evidence type="ECO:0000313" key="10">
    <source>
        <dbReference type="EMBL" id="OBA23037.1"/>
    </source>
</evidence>
<name>A0A1A0HGN1_9ASCO</name>
<keyword evidence="8" id="KW-0539">Nucleus</keyword>
<dbReference type="STRING" id="869754.A0A1A0HGN1"/>
<dbReference type="GO" id="GO:0003723">
    <property type="term" value="F:RNA binding"/>
    <property type="evidence" value="ECO:0007669"/>
    <property type="project" value="UniProtKB-KW"/>
</dbReference>
<comment type="subcellular location">
    <subcellularLocation>
        <location evidence="2">Cytoplasm</location>
    </subcellularLocation>
    <subcellularLocation>
        <location evidence="1">Nucleus</location>
    </subcellularLocation>
</comment>
<evidence type="ECO:0000256" key="1">
    <source>
        <dbReference type="ARBA" id="ARBA00004123"/>
    </source>
</evidence>
<dbReference type="InterPro" id="IPR050080">
    <property type="entry name" value="RNase_PH"/>
</dbReference>
<gene>
    <name evidence="10" type="ORF">METBIDRAFT_37274</name>
</gene>
<organism evidence="10 11">
    <name type="scientific">Metschnikowia bicuspidata var. bicuspidata NRRL YB-4993</name>
    <dbReference type="NCBI Taxonomy" id="869754"/>
    <lineage>
        <taxon>Eukaryota</taxon>
        <taxon>Fungi</taxon>
        <taxon>Dikarya</taxon>
        <taxon>Ascomycota</taxon>
        <taxon>Saccharomycotina</taxon>
        <taxon>Pichiomycetes</taxon>
        <taxon>Metschnikowiaceae</taxon>
        <taxon>Metschnikowia</taxon>
    </lineage>
</organism>
<evidence type="ECO:0000256" key="5">
    <source>
        <dbReference type="ARBA" id="ARBA00022552"/>
    </source>
</evidence>
<evidence type="ECO:0000256" key="8">
    <source>
        <dbReference type="ARBA" id="ARBA00023242"/>
    </source>
</evidence>